<reference evidence="3" key="1">
    <citation type="journal article" date="2020" name="Stud. Mycol.">
        <title>101 Dothideomycetes genomes: a test case for predicting lifestyles and emergence of pathogens.</title>
        <authorList>
            <person name="Haridas S."/>
            <person name="Albert R."/>
            <person name="Binder M."/>
            <person name="Bloem J."/>
            <person name="Labutti K."/>
            <person name="Salamov A."/>
            <person name="Andreopoulos B."/>
            <person name="Baker S."/>
            <person name="Barry K."/>
            <person name="Bills G."/>
            <person name="Bluhm B."/>
            <person name="Cannon C."/>
            <person name="Castanera R."/>
            <person name="Culley D."/>
            <person name="Daum C."/>
            <person name="Ezra D."/>
            <person name="Gonzalez J."/>
            <person name="Henrissat B."/>
            <person name="Kuo A."/>
            <person name="Liang C."/>
            <person name="Lipzen A."/>
            <person name="Lutzoni F."/>
            <person name="Magnuson J."/>
            <person name="Mondo S."/>
            <person name="Nolan M."/>
            <person name="Ohm R."/>
            <person name="Pangilinan J."/>
            <person name="Park H.-J."/>
            <person name="Ramirez L."/>
            <person name="Alfaro M."/>
            <person name="Sun H."/>
            <person name="Tritt A."/>
            <person name="Yoshinaga Y."/>
            <person name="Zwiers L.-H."/>
            <person name="Turgeon B."/>
            <person name="Goodwin S."/>
            <person name="Spatafora J."/>
            <person name="Crous P."/>
            <person name="Grigoriev I."/>
        </authorList>
    </citation>
    <scope>NUCLEOTIDE SEQUENCE</scope>
    <source>
        <strain evidence="3">ATCC 36951</strain>
    </source>
</reference>
<dbReference type="Gene3D" id="3.40.50.1820">
    <property type="entry name" value="alpha/beta hydrolase"/>
    <property type="match status" value="1"/>
</dbReference>
<dbReference type="GO" id="GO:0006629">
    <property type="term" value="P:lipid metabolic process"/>
    <property type="evidence" value="ECO:0007669"/>
    <property type="project" value="InterPro"/>
</dbReference>
<keyword evidence="4" id="KW-1185">Reference proteome</keyword>
<dbReference type="RefSeq" id="XP_033663686.1">
    <property type="nucleotide sequence ID" value="XM_033808207.1"/>
</dbReference>
<dbReference type="EMBL" id="ML993611">
    <property type="protein sequence ID" value="KAF2162797.1"/>
    <property type="molecule type" value="Genomic_DNA"/>
</dbReference>
<feature type="compositionally biased region" description="Basic residues" evidence="1">
    <location>
        <begin position="1"/>
        <end position="10"/>
    </location>
</feature>
<evidence type="ECO:0000313" key="4">
    <source>
        <dbReference type="Proteomes" id="UP000799537"/>
    </source>
</evidence>
<proteinExistence type="predicted"/>
<accession>A0A6A6C6I5</accession>
<name>A0A6A6C6I5_ZASCE</name>
<dbReference type="CDD" id="cd00519">
    <property type="entry name" value="Lipase_3"/>
    <property type="match status" value="1"/>
</dbReference>
<dbReference type="PANTHER" id="PTHR46023:SF6">
    <property type="entry name" value="LIPASE CLASS 3 FAMILY PROTEIN"/>
    <property type="match status" value="1"/>
</dbReference>
<dbReference type="AlphaFoldDB" id="A0A6A6C6I5"/>
<dbReference type="GeneID" id="54561479"/>
<dbReference type="InterPro" id="IPR002921">
    <property type="entry name" value="Fungal_lipase-type"/>
</dbReference>
<dbReference type="Proteomes" id="UP000799537">
    <property type="component" value="Unassembled WGS sequence"/>
</dbReference>
<feature type="region of interest" description="Disordered" evidence="1">
    <location>
        <begin position="1"/>
        <end position="28"/>
    </location>
</feature>
<evidence type="ECO:0000256" key="1">
    <source>
        <dbReference type="SAM" id="MobiDB-lite"/>
    </source>
</evidence>
<sequence length="550" mass="62164">MQLFHHHNRMTRRDDERPRPPPRRRGRVYEEPEYAYTGDLYPGLGQSQVNLPVMPATPPPPYDAYENQYLESMPATAMYQQPYQGSEQYLPVPKKQDKRLRKKSAWASTVDLSRMREETPYRQPQGWQSSANLVSSSRFDDCPIVRSMNQTAALCDQVAARVNEALGRLDREYENDDDELVNAARELSLAEVQATEQAKSGFIDFKKTWQYGNSRLPPFLPPMKLYMATWQIVCMAAQASMDVYRRPKRGEREDYVEADWRHGTKAMVIKSRPVDDKNLIVLAIRGSKWNIVDWAVNFRPAPSEPVGFLDDEGNACHAGFLQVARAMVSPIAARLRYLLEQNPSRASSSLLLTGHSAGGAVASLLYMHMMATSFESELNILTGCFKRVHCVTFGTPPLTFLPLQKPAGRRYERNVFMTFANEGDPIVRADRQYLSTLTRIIAAPSPISTSSSSQGLRQKVSRQALKASNHVGSRIVPVRWEVPPATLSNAGRMVLLREKPAKRNVVEAVQVTDEDLREVVFGDPEMHYMELYKRRIDELAIAAVTGRGLG</sequence>
<feature type="domain" description="Fungal lipase-type" evidence="2">
    <location>
        <begin position="281"/>
        <end position="428"/>
    </location>
</feature>
<evidence type="ECO:0000259" key="2">
    <source>
        <dbReference type="Pfam" id="PF01764"/>
    </source>
</evidence>
<organism evidence="3 4">
    <name type="scientific">Zasmidium cellare ATCC 36951</name>
    <dbReference type="NCBI Taxonomy" id="1080233"/>
    <lineage>
        <taxon>Eukaryota</taxon>
        <taxon>Fungi</taxon>
        <taxon>Dikarya</taxon>
        <taxon>Ascomycota</taxon>
        <taxon>Pezizomycotina</taxon>
        <taxon>Dothideomycetes</taxon>
        <taxon>Dothideomycetidae</taxon>
        <taxon>Mycosphaerellales</taxon>
        <taxon>Mycosphaerellaceae</taxon>
        <taxon>Zasmidium</taxon>
    </lineage>
</organism>
<dbReference type="OrthoDB" id="438440at2759"/>
<protein>
    <recommendedName>
        <fullName evidence="2">Fungal lipase-type domain-containing protein</fullName>
    </recommendedName>
</protein>
<dbReference type="Pfam" id="PF01764">
    <property type="entry name" value="Lipase_3"/>
    <property type="match status" value="1"/>
</dbReference>
<dbReference type="InterPro" id="IPR029058">
    <property type="entry name" value="AB_hydrolase_fold"/>
</dbReference>
<gene>
    <name evidence="3" type="ORF">M409DRAFT_26652</name>
</gene>
<dbReference type="PANTHER" id="PTHR46023">
    <property type="entry name" value="LIPASE CLASS 3 PROTEIN-LIKE"/>
    <property type="match status" value="1"/>
</dbReference>
<evidence type="ECO:0000313" key="3">
    <source>
        <dbReference type="EMBL" id="KAF2162797.1"/>
    </source>
</evidence>
<dbReference type="SUPFAM" id="SSF53474">
    <property type="entry name" value="alpha/beta-Hydrolases"/>
    <property type="match status" value="1"/>
</dbReference>